<dbReference type="Gene3D" id="3.80.10.10">
    <property type="entry name" value="Ribonuclease Inhibitor"/>
    <property type="match status" value="1"/>
</dbReference>
<dbReference type="AlphaFoldDB" id="A0A9P5PRM6"/>
<feature type="compositionally biased region" description="Low complexity" evidence="1">
    <location>
        <begin position="10"/>
        <end position="20"/>
    </location>
</feature>
<reference evidence="2" key="1">
    <citation type="submission" date="2020-11" db="EMBL/GenBank/DDBJ databases">
        <authorList>
            <consortium name="DOE Joint Genome Institute"/>
            <person name="Ahrendt S."/>
            <person name="Riley R."/>
            <person name="Andreopoulos W."/>
            <person name="Labutti K."/>
            <person name="Pangilinan J."/>
            <person name="Ruiz-Duenas F.J."/>
            <person name="Barrasa J.M."/>
            <person name="Sanchez-Garcia M."/>
            <person name="Camarero S."/>
            <person name="Miyauchi S."/>
            <person name="Serrano A."/>
            <person name="Linde D."/>
            <person name="Babiker R."/>
            <person name="Drula E."/>
            <person name="Ayuso-Fernandez I."/>
            <person name="Pacheco R."/>
            <person name="Padilla G."/>
            <person name="Ferreira P."/>
            <person name="Barriuso J."/>
            <person name="Kellner H."/>
            <person name="Castanera R."/>
            <person name="Alfaro M."/>
            <person name="Ramirez L."/>
            <person name="Pisabarro A.G."/>
            <person name="Kuo A."/>
            <person name="Tritt A."/>
            <person name="Lipzen A."/>
            <person name="He G."/>
            <person name="Yan M."/>
            <person name="Ng V."/>
            <person name="Cullen D."/>
            <person name="Martin F."/>
            <person name="Rosso M.-N."/>
            <person name="Henrissat B."/>
            <person name="Hibbett D."/>
            <person name="Martinez A.T."/>
            <person name="Grigoriev I.V."/>
        </authorList>
    </citation>
    <scope>NUCLEOTIDE SEQUENCE</scope>
    <source>
        <strain evidence="2">AH 40177</strain>
    </source>
</reference>
<evidence type="ECO:0000313" key="2">
    <source>
        <dbReference type="EMBL" id="KAF9070964.1"/>
    </source>
</evidence>
<dbReference type="Proteomes" id="UP000772434">
    <property type="component" value="Unassembled WGS sequence"/>
</dbReference>
<sequence>MGPFQHLNTPSLYQPHSSPLLQPPSPVSSPPTSHAAHPAQIHPQPSALENHSGKSSGNPESAAQNAKGGVHPLLGQLFGQIVHWQSLSVRCENYPFEYFLDHADIRPASFPALGTLCLFGVPSDLTPFINTAPNLQTLNLPHTTTIIWQHDRDPLPIELDIQNIFDTCSNLCSLGLTEHTLYGIVSSPMTPPCSSKIEVLTVWHCDGYWADPSDPILPLLRLPSLKVLHLEKSKLESEDTDYGVQFGDEPGSWEPNCGGLFDDEPEPWPILKPFVVFVRQSCFRLTTFSIQCLSISDDSLVQILILLPTLQDLTIDDSGISPKCSPISSKFIDSLHAYCSRSLHPQTVPIIPRLRSLRLLNVAAVKFEDHSVVEMVQSRWSPIKLPTVGTTALEVDCLRLFTLSFLNRSEEDSGSVYSLLEPIERNGMMIVIQMCGKAVV</sequence>
<organism evidence="2 3">
    <name type="scientific">Rhodocollybia butyracea</name>
    <dbReference type="NCBI Taxonomy" id="206335"/>
    <lineage>
        <taxon>Eukaryota</taxon>
        <taxon>Fungi</taxon>
        <taxon>Dikarya</taxon>
        <taxon>Basidiomycota</taxon>
        <taxon>Agaricomycotina</taxon>
        <taxon>Agaricomycetes</taxon>
        <taxon>Agaricomycetidae</taxon>
        <taxon>Agaricales</taxon>
        <taxon>Marasmiineae</taxon>
        <taxon>Omphalotaceae</taxon>
        <taxon>Rhodocollybia</taxon>
    </lineage>
</organism>
<gene>
    <name evidence="2" type="ORF">BDP27DRAFT_1419491</name>
</gene>
<dbReference type="InterPro" id="IPR032675">
    <property type="entry name" value="LRR_dom_sf"/>
</dbReference>
<dbReference type="SUPFAM" id="SSF52047">
    <property type="entry name" value="RNI-like"/>
    <property type="match status" value="1"/>
</dbReference>
<accession>A0A9P5PRM6</accession>
<feature type="compositionally biased region" description="Low complexity" evidence="1">
    <location>
        <begin position="30"/>
        <end position="40"/>
    </location>
</feature>
<feature type="region of interest" description="Disordered" evidence="1">
    <location>
        <begin position="1"/>
        <end position="67"/>
    </location>
</feature>
<evidence type="ECO:0000313" key="3">
    <source>
        <dbReference type="Proteomes" id="UP000772434"/>
    </source>
</evidence>
<comment type="caution">
    <text evidence="2">The sequence shown here is derived from an EMBL/GenBank/DDBJ whole genome shotgun (WGS) entry which is preliminary data.</text>
</comment>
<keyword evidence="3" id="KW-1185">Reference proteome</keyword>
<feature type="compositionally biased region" description="Polar residues" evidence="1">
    <location>
        <begin position="47"/>
        <end position="64"/>
    </location>
</feature>
<proteinExistence type="predicted"/>
<name>A0A9P5PRM6_9AGAR</name>
<protein>
    <submittedName>
        <fullName evidence="2">Uncharacterized protein</fullName>
    </submittedName>
</protein>
<dbReference type="OrthoDB" id="3063971at2759"/>
<evidence type="ECO:0000256" key="1">
    <source>
        <dbReference type="SAM" id="MobiDB-lite"/>
    </source>
</evidence>
<dbReference type="EMBL" id="JADNRY010000036">
    <property type="protein sequence ID" value="KAF9070964.1"/>
    <property type="molecule type" value="Genomic_DNA"/>
</dbReference>